<name>A0AAW6NKN8_ENTCL</name>
<comment type="caution">
    <text evidence="1">The sequence shown here is derived from an EMBL/GenBank/DDBJ whole genome shotgun (WGS) entry which is preliminary data.</text>
</comment>
<dbReference type="GO" id="GO:0004527">
    <property type="term" value="F:exonuclease activity"/>
    <property type="evidence" value="ECO:0007669"/>
    <property type="project" value="UniProtKB-KW"/>
</dbReference>
<evidence type="ECO:0000313" key="2">
    <source>
        <dbReference type="Proteomes" id="UP001215180"/>
    </source>
</evidence>
<evidence type="ECO:0000313" key="1">
    <source>
        <dbReference type="EMBL" id="MDF3636647.1"/>
    </source>
</evidence>
<dbReference type="EMBL" id="JARJGR010000707">
    <property type="protein sequence ID" value="MDF3636647.1"/>
    <property type="molecule type" value="Genomic_DNA"/>
</dbReference>
<keyword evidence="1" id="KW-0378">Hydrolase</keyword>
<feature type="non-terminal residue" evidence="1">
    <location>
        <position position="67"/>
    </location>
</feature>
<keyword evidence="1" id="KW-0540">Nuclease</keyword>
<sequence length="67" mass="7625">MLDTIGKYLGKNLKAKYASETNIKDDIDEGISDPEKYENIYNALIEITNYAQKKRSPCQIIVVDNDV</sequence>
<accession>A0AAW6NKN8</accession>
<proteinExistence type="predicted"/>
<dbReference type="AlphaFoldDB" id="A0AAW6NKN8"/>
<dbReference type="Proteomes" id="UP001215180">
    <property type="component" value="Unassembled WGS sequence"/>
</dbReference>
<organism evidence="1 2">
    <name type="scientific">Enterobacter cloacae</name>
    <dbReference type="NCBI Taxonomy" id="550"/>
    <lineage>
        <taxon>Bacteria</taxon>
        <taxon>Pseudomonadati</taxon>
        <taxon>Pseudomonadota</taxon>
        <taxon>Gammaproteobacteria</taxon>
        <taxon>Enterobacterales</taxon>
        <taxon>Enterobacteriaceae</taxon>
        <taxon>Enterobacter</taxon>
        <taxon>Enterobacter cloacae complex</taxon>
    </lineage>
</organism>
<protein>
    <submittedName>
        <fullName evidence="1">Exonuclease SbcC</fullName>
    </submittedName>
</protein>
<reference evidence="1" key="1">
    <citation type="submission" date="2023-03" db="EMBL/GenBank/DDBJ databases">
        <title>A Study on Prevalence and Characterization of Enterobacter cloacae strains in China.</title>
        <authorList>
            <person name="Zheng Z."/>
        </authorList>
    </citation>
    <scope>NUCLEOTIDE SEQUENCE</scope>
    <source>
        <strain evidence="1">EC77</strain>
    </source>
</reference>
<gene>
    <name evidence="1" type="ORF">P3S46_05400</name>
</gene>
<keyword evidence="1" id="KW-0269">Exonuclease</keyword>